<sequence>MAVDILDQPNGGILESLCQYISTTDGSVNKKELLSKFTSGNKNSIEAHLKILDALDIIINSENDIILRDCKYLDICDPYSENFSLHFKSQLLYSIRNSDEEHINYFSHFLGELFANPVINENSLEEYLIHARGKSGIIDPSGERLGGKVDFLKQLLTYFNFITKLDDRRIMISFPLDLFETIVNLLLKDSEPKDIFSGFLPSLESEFFPVFTDTDKTKILPVLMKTLSLKDELSSIEFDYLSDGGRPLNIETNNKEYNLIMRVD</sequence>
<evidence type="ECO:0000313" key="2">
    <source>
        <dbReference type="Proteomes" id="UP000005741"/>
    </source>
</evidence>
<dbReference type="HOGENOM" id="CLU_1052160_0_0_2"/>
<dbReference type="Proteomes" id="UP000005741">
    <property type="component" value="Chromosome"/>
</dbReference>
<dbReference type="AlphaFoldDB" id="H1Z097"/>
<organism evidence="1 2">
    <name type="scientific">Methanoplanus limicola DSM 2279</name>
    <dbReference type="NCBI Taxonomy" id="937775"/>
    <lineage>
        <taxon>Archaea</taxon>
        <taxon>Methanobacteriati</taxon>
        <taxon>Methanobacteriota</taxon>
        <taxon>Stenosarchaea group</taxon>
        <taxon>Methanomicrobia</taxon>
        <taxon>Methanomicrobiales</taxon>
        <taxon>Methanomicrobiaceae</taxon>
        <taxon>Methanoplanus</taxon>
    </lineage>
</organism>
<dbReference type="STRING" id="937775.Metlim_2107"/>
<dbReference type="EMBL" id="CM001436">
    <property type="protein sequence ID" value="EHQ36189.1"/>
    <property type="molecule type" value="Genomic_DNA"/>
</dbReference>
<evidence type="ECO:0000313" key="1">
    <source>
        <dbReference type="EMBL" id="EHQ36189.1"/>
    </source>
</evidence>
<keyword evidence="2" id="KW-1185">Reference proteome</keyword>
<dbReference type="RefSeq" id="WP_004078442.1">
    <property type="nucleotide sequence ID" value="NZ_CM001436.1"/>
</dbReference>
<reference evidence="1 2" key="1">
    <citation type="submission" date="2011-10" db="EMBL/GenBank/DDBJ databases">
        <title>The Improved High-Quality Draft genome of Methanoplanus limicola DSM 2279.</title>
        <authorList>
            <consortium name="US DOE Joint Genome Institute (JGI-PGF)"/>
            <person name="Lucas S."/>
            <person name="Copeland A."/>
            <person name="Lapidus A."/>
            <person name="Glavina del Rio T."/>
            <person name="Dalin E."/>
            <person name="Tice H."/>
            <person name="Bruce D."/>
            <person name="Goodwin L."/>
            <person name="Pitluck S."/>
            <person name="Peters L."/>
            <person name="Mikhailova N."/>
            <person name="Lu M."/>
            <person name="Kyrpides N."/>
            <person name="Mavromatis K."/>
            <person name="Ivanova N."/>
            <person name="Markowitz V."/>
            <person name="Cheng J.-F."/>
            <person name="Hugenholtz P."/>
            <person name="Woyke T."/>
            <person name="Wu D."/>
            <person name="Wirth R."/>
            <person name="Brambilla E.-M."/>
            <person name="Klenk H.-P."/>
            <person name="Eisen J.A."/>
        </authorList>
    </citation>
    <scope>NUCLEOTIDE SEQUENCE [LARGE SCALE GENOMIC DNA]</scope>
    <source>
        <strain evidence="1 2">DSM 2279</strain>
    </source>
</reference>
<dbReference type="InParanoid" id="H1Z097"/>
<accession>H1Z097</accession>
<name>H1Z097_9EURY</name>
<protein>
    <submittedName>
        <fullName evidence="1">Uncharacterized protein</fullName>
    </submittedName>
</protein>
<gene>
    <name evidence="1" type="ORF">Metlim_2107</name>
</gene>
<proteinExistence type="predicted"/>